<sequence length="73" mass="7968">NPRVSAVPVAAVKEKDRKVLLRNYRATQDDVLWAQNGIVAMMINGEAVPVVHNRITDAGFNEVVLVPMGADKV</sequence>
<feature type="non-terminal residue" evidence="1">
    <location>
        <position position="1"/>
    </location>
</feature>
<organism evidence="1 2">
    <name type="scientific">Trifolium medium</name>
    <dbReference type="NCBI Taxonomy" id="97028"/>
    <lineage>
        <taxon>Eukaryota</taxon>
        <taxon>Viridiplantae</taxon>
        <taxon>Streptophyta</taxon>
        <taxon>Embryophyta</taxon>
        <taxon>Tracheophyta</taxon>
        <taxon>Spermatophyta</taxon>
        <taxon>Magnoliopsida</taxon>
        <taxon>eudicotyledons</taxon>
        <taxon>Gunneridae</taxon>
        <taxon>Pentapetalae</taxon>
        <taxon>rosids</taxon>
        <taxon>fabids</taxon>
        <taxon>Fabales</taxon>
        <taxon>Fabaceae</taxon>
        <taxon>Papilionoideae</taxon>
        <taxon>50 kb inversion clade</taxon>
        <taxon>NPAAA clade</taxon>
        <taxon>Hologalegina</taxon>
        <taxon>IRL clade</taxon>
        <taxon>Trifolieae</taxon>
        <taxon>Trifolium</taxon>
    </lineage>
</organism>
<reference evidence="1 2" key="1">
    <citation type="journal article" date="2018" name="Front. Plant Sci.">
        <title>Red Clover (Trifolium pratense) and Zigzag Clover (T. medium) - A Picture of Genomic Similarities and Differences.</title>
        <authorList>
            <person name="Dluhosova J."/>
            <person name="Istvanek J."/>
            <person name="Nedelnik J."/>
            <person name="Repkova J."/>
        </authorList>
    </citation>
    <scope>NUCLEOTIDE SEQUENCE [LARGE SCALE GENOMIC DNA]</scope>
    <source>
        <strain evidence="2">cv. 10/8</strain>
        <tissue evidence="1">Leaf</tissue>
    </source>
</reference>
<dbReference type="EMBL" id="LXQA011076669">
    <property type="protein sequence ID" value="MCI83841.1"/>
    <property type="molecule type" value="Genomic_DNA"/>
</dbReference>
<name>A0A392VA86_9FABA</name>
<dbReference type="Proteomes" id="UP000265520">
    <property type="component" value="Unassembled WGS sequence"/>
</dbReference>
<protein>
    <submittedName>
        <fullName evidence="1">DUF4283 domain protein</fullName>
    </submittedName>
</protein>
<feature type="non-terminal residue" evidence="1">
    <location>
        <position position="73"/>
    </location>
</feature>
<keyword evidence="2" id="KW-1185">Reference proteome</keyword>
<evidence type="ECO:0000313" key="1">
    <source>
        <dbReference type="EMBL" id="MCI83841.1"/>
    </source>
</evidence>
<comment type="caution">
    <text evidence="1">The sequence shown here is derived from an EMBL/GenBank/DDBJ whole genome shotgun (WGS) entry which is preliminary data.</text>
</comment>
<accession>A0A392VA86</accession>
<proteinExistence type="predicted"/>
<dbReference type="AlphaFoldDB" id="A0A392VA86"/>
<evidence type="ECO:0000313" key="2">
    <source>
        <dbReference type="Proteomes" id="UP000265520"/>
    </source>
</evidence>